<evidence type="ECO:0000256" key="9">
    <source>
        <dbReference type="ARBA" id="ARBA00023136"/>
    </source>
</evidence>
<organism evidence="13 14">
    <name type="scientific">Oleiharenicola lentus</name>
    <dbReference type="NCBI Taxonomy" id="2508720"/>
    <lineage>
        <taxon>Bacteria</taxon>
        <taxon>Pseudomonadati</taxon>
        <taxon>Verrucomicrobiota</taxon>
        <taxon>Opitutia</taxon>
        <taxon>Opitutales</taxon>
        <taxon>Opitutaceae</taxon>
        <taxon>Oleiharenicola</taxon>
    </lineage>
</organism>
<evidence type="ECO:0000313" key="13">
    <source>
        <dbReference type="EMBL" id="RXK53369.1"/>
    </source>
</evidence>
<sequence length="1262" mass="140713">MHPSTHSRYSRLRATTAVSALCLLSAGGLFAQQTANPTKPEDQTASDEVITLSPFVVNTSKNEGYAATSSLAGTRLNTSLKEVASAIQVVTPQFLADTGVTNIAELLVYTTNTEASGLGGNYLAGSSADDINRALSQPQRATRVRGLAEADLTRDFFLTDIGLDSYNIDNVDIQRGPNSILFGLGSPAGIINSNLKVPNLDHNKYALEFRAGKNSKHREVLDADVTLIKGELGLRVIGMEQGRKFDQRHKFEDQRRYYAAARWEPKLGAGVFTQVTANYESGKTDANRPQPIAPRDAVTPFWTTNKATNPDVNRQWWDTYHQNYPGLGSNWWDNVGVIYGDPNSNAIGVNNTVQGMRNRGNLAQVDGGALTWGDWNSLKFNGENVDSGNPLGQAATYANDPYLSAVIKSYTDAGKNFSGFGGFGAYRIMDPGIFDFYGSDLEGPNAGQQERFDAINATVRQTYLTNQLGWEVAYGKEDSRVNWQSMFDNTAGVDIDVNDFLRDGTRNPNVGRPYTIGKSRAQVSERDREAFRATAFGRLDTARFFGDGRFLSNLMGEHTVTLVAANQRRQELSRSYAKHRLAPSTAGGYTATTDLWELAYIGGDVRGAANPSGLNLTGVQAQRSSLDRLSFFAQPPAGATSRYFVNEVQDINDGINWLYTGADASREQTKNRSFVWQGKMLWGTVYPLFGWRKDSFRADKKPAIGGNGGVFTNPAFAGIVDPYDPDWTFDYQAKVTGHNSASHRVVDAKNKTYGLVVALPERLRERLPYNTDIRLGYNKSSNFNPTSASTDVYGRQVPPTSGNTKDYTLMLDTLDGKLNVRVTKYKTEQQNVRYDLPNGGERVFEGVQRFLNGMMKEVYYDGATWDVQNYQSGKITSALGQRNQLTPEWAVNAWFFGNAKNWKSDPVANTPIGPGWEANKATLINEPLRIRASALDPSYLAAFRAYGSDWRSSAVQNNAPAAAWAPPLTVDELNYRIWWFTNQPDSRWFGPLGQEVAQGLGLTRNYSVQNKWGFWNYDKRSFATVSDRTSEGMEYEVTLNPTPNWRVTLNAAETVAQATNIAGDFNEFIQKYMDVWRSGWNSADASLFISYWDFDGWADSSTWGNKNTEDFGQYMNAETISRLETAKAAEGKSLDQIRKWRWNVISTYDFTRGRLKGFTVGGAVRYEDKGIIGYGPKYLRDLDVWVSDLDHPYYVDANTSVDLWFAYRKKLREKYDWNVQLNLYNVGQQDRLVSTSAQPNGSIREARIAEGMGWEITTGFRF</sequence>
<evidence type="ECO:0000256" key="11">
    <source>
        <dbReference type="SAM" id="SignalP"/>
    </source>
</evidence>
<name>A0A4Q1C520_9BACT</name>
<dbReference type="Pfam" id="PF07715">
    <property type="entry name" value="Plug"/>
    <property type="match status" value="1"/>
</dbReference>
<dbReference type="RefSeq" id="WP_129048959.1">
    <property type="nucleotide sequence ID" value="NZ_SDHX01000002.1"/>
</dbReference>
<proteinExistence type="predicted"/>
<dbReference type="PANTHER" id="PTHR32552:SF68">
    <property type="entry name" value="FERRICHROME OUTER MEMBRANE TRANSPORTER_PHAGE RECEPTOR"/>
    <property type="match status" value="1"/>
</dbReference>
<dbReference type="InterPro" id="IPR036942">
    <property type="entry name" value="Beta-barrel_TonB_sf"/>
</dbReference>
<evidence type="ECO:0000256" key="8">
    <source>
        <dbReference type="ARBA" id="ARBA00023065"/>
    </source>
</evidence>
<accession>A0A4Q1C520</accession>
<feature type="domain" description="TonB-dependent receptor plug" evidence="12">
    <location>
        <begin position="80"/>
        <end position="190"/>
    </location>
</feature>
<evidence type="ECO:0000256" key="7">
    <source>
        <dbReference type="ARBA" id="ARBA00023004"/>
    </source>
</evidence>
<reference evidence="13 14" key="1">
    <citation type="submission" date="2019-01" db="EMBL/GenBank/DDBJ databases">
        <title>Lacunisphaera sp. strain TWA-58.</title>
        <authorList>
            <person name="Chen W.-M."/>
        </authorList>
    </citation>
    <scope>NUCLEOTIDE SEQUENCE [LARGE SCALE GENOMIC DNA]</scope>
    <source>
        <strain evidence="13 14">TWA-58</strain>
    </source>
</reference>
<evidence type="ECO:0000256" key="10">
    <source>
        <dbReference type="ARBA" id="ARBA00023237"/>
    </source>
</evidence>
<dbReference type="EMBL" id="SDHX01000002">
    <property type="protein sequence ID" value="RXK53369.1"/>
    <property type="molecule type" value="Genomic_DNA"/>
</dbReference>
<dbReference type="InterPro" id="IPR012910">
    <property type="entry name" value="Plug_dom"/>
</dbReference>
<evidence type="ECO:0000256" key="5">
    <source>
        <dbReference type="ARBA" id="ARBA00022692"/>
    </source>
</evidence>
<keyword evidence="9" id="KW-0472">Membrane</keyword>
<evidence type="ECO:0000313" key="14">
    <source>
        <dbReference type="Proteomes" id="UP000290218"/>
    </source>
</evidence>
<feature type="signal peptide" evidence="11">
    <location>
        <begin position="1"/>
        <end position="31"/>
    </location>
</feature>
<keyword evidence="14" id="KW-1185">Reference proteome</keyword>
<feature type="chain" id="PRO_5020817174" description="TonB-dependent receptor plug domain-containing protein" evidence="11">
    <location>
        <begin position="32"/>
        <end position="1262"/>
    </location>
</feature>
<keyword evidence="6 11" id="KW-0732">Signal</keyword>
<gene>
    <name evidence="13" type="ORF">ESB00_16885</name>
</gene>
<dbReference type="Gene3D" id="2.40.170.20">
    <property type="entry name" value="TonB-dependent receptor, beta-barrel domain"/>
    <property type="match status" value="1"/>
</dbReference>
<dbReference type="GO" id="GO:0015344">
    <property type="term" value="F:siderophore uptake transmembrane transporter activity"/>
    <property type="evidence" value="ECO:0007669"/>
    <property type="project" value="TreeGrafter"/>
</dbReference>
<keyword evidence="4" id="KW-0410">Iron transport</keyword>
<evidence type="ECO:0000256" key="2">
    <source>
        <dbReference type="ARBA" id="ARBA00022448"/>
    </source>
</evidence>
<dbReference type="InterPro" id="IPR039426">
    <property type="entry name" value="TonB-dep_rcpt-like"/>
</dbReference>
<dbReference type="GO" id="GO:0009279">
    <property type="term" value="C:cell outer membrane"/>
    <property type="evidence" value="ECO:0007669"/>
    <property type="project" value="UniProtKB-SubCell"/>
</dbReference>
<evidence type="ECO:0000259" key="12">
    <source>
        <dbReference type="Pfam" id="PF07715"/>
    </source>
</evidence>
<dbReference type="Gene3D" id="2.170.130.10">
    <property type="entry name" value="TonB-dependent receptor, plug domain"/>
    <property type="match status" value="1"/>
</dbReference>
<dbReference type="SUPFAM" id="SSF56935">
    <property type="entry name" value="Porins"/>
    <property type="match status" value="2"/>
</dbReference>
<dbReference type="OrthoDB" id="174311at2"/>
<dbReference type="Proteomes" id="UP000290218">
    <property type="component" value="Unassembled WGS sequence"/>
</dbReference>
<dbReference type="PANTHER" id="PTHR32552">
    <property type="entry name" value="FERRICHROME IRON RECEPTOR-RELATED"/>
    <property type="match status" value="1"/>
</dbReference>
<evidence type="ECO:0000256" key="3">
    <source>
        <dbReference type="ARBA" id="ARBA00022452"/>
    </source>
</evidence>
<keyword evidence="2" id="KW-0813">Transport</keyword>
<comment type="caution">
    <text evidence="13">The sequence shown here is derived from an EMBL/GenBank/DDBJ whole genome shotgun (WGS) entry which is preliminary data.</text>
</comment>
<protein>
    <recommendedName>
        <fullName evidence="12">TonB-dependent receptor plug domain-containing protein</fullName>
    </recommendedName>
</protein>
<keyword evidence="10" id="KW-0998">Cell outer membrane</keyword>
<comment type="subcellular location">
    <subcellularLocation>
        <location evidence="1">Cell outer membrane</location>
        <topology evidence="1">Multi-pass membrane protein</topology>
    </subcellularLocation>
</comment>
<dbReference type="AlphaFoldDB" id="A0A4Q1C520"/>
<keyword evidence="7" id="KW-0408">Iron</keyword>
<evidence type="ECO:0000256" key="4">
    <source>
        <dbReference type="ARBA" id="ARBA00022496"/>
    </source>
</evidence>
<keyword evidence="3" id="KW-1134">Transmembrane beta strand</keyword>
<dbReference type="InterPro" id="IPR037066">
    <property type="entry name" value="Plug_dom_sf"/>
</dbReference>
<keyword evidence="8" id="KW-0406">Ion transport</keyword>
<evidence type="ECO:0000256" key="6">
    <source>
        <dbReference type="ARBA" id="ARBA00022729"/>
    </source>
</evidence>
<keyword evidence="5" id="KW-0812">Transmembrane</keyword>
<evidence type="ECO:0000256" key="1">
    <source>
        <dbReference type="ARBA" id="ARBA00004571"/>
    </source>
</evidence>